<organism evidence="2 3">
    <name type="scientific">Pilimelia terevasa</name>
    <dbReference type="NCBI Taxonomy" id="53372"/>
    <lineage>
        <taxon>Bacteria</taxon>
        <taxon>Bacillati</taxon>
        <taxon>Actinomycetota</taxon>
        <taxon>Actinomycetes</taxon>
        <taxon>Micromonosporales</taxon>
        <taxon>Micromonosporaceae</taxon>
        <taxon>Pilimelia</taxon>
    </lineage>
</organism>
<keyword evidence="3" id="KW-1185">Reference proteome</keyword>
<reference evidence="2" key="1">
    <citation type="journal article" date="2014" name="Int. J. Syst. Evol. Microbiol.">
        <title>Complete genome sequence of Corynebacterium casei LMG S-19264T (=DSM 44701T), isolated from a smear-ripened cheese.</title>
        <authorList>
            <consortium name="US DOE Joint Genome Institute (JGI-PGF)"/>
            <person name="Walter F."/>
            <person name="Albersmeier A."/>
            <person name="Kalinowski J."/>
            <person name="Ruckert C."/>
        </authorList>
    </citation>
    <scope>NUCLEOTIDE SEQUENCE</scope>
    <source>
        <strain evidence="2">JCM 3091</strain>
    </source>
</reference>
<comment type="caution">
    <text evidence="2">The sequence shown here is derived from an EMBL/GenBank/DDBJ whole genome shotgun (WGS) entry which is preliminary data.</text>
</comment>
<keyword evidence="1" id="KW-0732">Signal</keyword>
<accession>A0A8J3BPD2</accession>
<dbReference type="AlphaFoldDB" id="A0A8J3BPD2"/>
<proteinExistence type="predicted"/>
<evidence type="ECO:0000313" key="3">
    <source>
        <dbReference type="Proteomes" id="UP000662200"/>
    </source>
</evidence>
<dbReference type="EMBL" id="BMQC01000005">
    <property type="protein sequence ID" value="GGK26136.1"/>
    <property type="molecule type" value="Genomic_DNA"/>
</dbReference>
<sequence length="192" mass="20328">MRTRPAAGVSAVLLLFSLLVVAAPAAASDGGCRPGEGNSGRITGIGSRVLDSGAEVLAVAGWVRYCHPSAEHSAVARTAFATHGFRDGRWTGASHKAQGPWYPVEEQFVRRFSRAVGTMSNPVTPMGGRLHCLYANFVALDCWAIEVRQLPVAGPDGWPRHSLKVFGRVPVVVALTKPGTDSPGDSFCGTCW</sequence>
<name>A0A8J3BPD2_9ACTN</name>
<dbReference type="Proteomes" id="UP000662200">
    <property type="component" value="Unassembled WGS sequence"/>
</dbReference>
<reference evidence="2" key="2">
    <citation type="submission" date="2020-09" db="EMBL/GenBank/DDBJ databases">
        <authorList>
            <person name="Sun Q."/>
            <person name="Ohkuma M."/>
        </authorList>
    </citation>
    <scope>NUCLEOTIDE SEQUENCE</scope>
    <source>
        <strain evidence="2">JCM 3091</strain>
    </source>
</reference>
<gene>
    <name evidence="2" type="ORF">GCM10010124_18450</name>
</gene>
<feature type="signal peptide" evidence="1">
    <location>
        <begin position="1"/>
        <end position="22"/>
    </location>
</feature>
<dbReference type="RefSeq" id="WP_189113806.1">
    <property type="nucleotide sequence ID" value="NZ_BMQC01000005.1"/>
</dbReference>
<evidence type="ECO:0000256" key="1">
    <source>
        <dbReference type="SAM" id="SignalP"/>
    </source>
</evidence>
<protein>
    <submittedName>
        <fullName evidence="2">Uncharacterized protein</fullName>
    </submittedName>
</protein>
<feature type="chain" id="PRO_5039479545" evidence="1">
    <location>
        <begin position="23"/>
        <end position="192"/>
    </location>
</feature>
<evidence type="ECO:0000313" key="2">
    <source>
        <dbReference type="EMBL" id="GGK26136.1"/>
    </source>
</evidence>